<dbReference type="NCBIfam" id="TIGR04350">
    <property type="entry name" value="C_S_lyase_PatB"/>
    <property type="match status" value="1"/>
</dbReference>
<comment type="caution">
    <text evidence="7">The sequence shown here is derived from an EMBL/GenBank/DDBJ whole genome shotgun (WGS) entry which is preliminary data.</text>
</comment>
<dbReference type="Gene3D" id="3.40.640.10">
    <property type="entry name" value="Type I PLP-dependent aspartate aminotransferase-like (Major domain)"/>
    <property type="match status" value="1"/>
</dbReference>
<dbReference type="InterPro" id="IPR051798">
    <property type="entry name" value="Class-II_PLP-Dep_Aminotrans"/>
</dbReference>
<evidence type="ECO:0000256" key="4">
    <source>
        <dbReference type="ARBA" id="ARBA00023239"/>
    </source>
</evidence>
<dbReference type="InterPro" id="IPR004839">
    <property type="entry name" value="Aminotransferase_I/II_large"/>
</dbReference>
<gene>
    <name evidence="7" type="ORF">EWM59_05715</name>
</gene>
<dbReference type="EC" id="4.4.1.13" evidence="2"/>
<dbReference type="SUPFAM" id="SSF53383">
    <property type="entry name" value="PLP-dependent transferases"/>
    <property type="match status" value="1"/>
</dbReference>
<feature type="domain" description="Aminotransferase class I/classII large" evidence="6">
    <location>
        <begin position="55"/>
        <end position="373"/>
    </location>
</feature>
<dbReference type="EMBL" id="SEWF01000006">
    <property type="protein sequence ID" value="RYU96647.1"/>
    <property type="molecule type" value="Genomic_DNA"/>
</dbReference>
<reference evidence="7 8" key="1">
    <citation type="submission" date="2019-02" db="EMBL/GenBank/DDBJ databases">
        <title>Bacterial novel species Emticicia sp. 17J42-9 isolated from soil.</title>
        <authorList>
            <person name="Jung H.-Y."/>
        </authorList>
    </citation>
    <scope>NUCLEOTIDE SEQUENCE [LARGE SCALE GENOMIC DNA]</scope>
    <source>
        <strain evidence="7 8">17J42-9</strain>
    </source>
</reference>
<dbReference type="GO" id="GO:0047804">
    <property type="term" value="F:cysteine-S-conjugate beta-lyase activity"/>
    <property type="evidence" value="ECO:0007669"/>
    <property type="project" value="UniProtKB-EC"/>
</dbReference>
<dbReference type="InterPro" id="IPR015424">
    <property type="entry name" value="PyrdxlP-dep_Trfase"/>
</dbReference>
<dbReference type="CDD" id="cd00609">
    <property type="entry name" value="AAT_like"/>
    <property type="match status" value="1"/>
</dbReference>
<comment type="similarity">
    <text evidence="5">Belongs to the class-II pyridoxal-phosphate-dependent aminotransferase family. MalY/PatB cystathionine beta-lyase subfamily.</text>
</comment>
<name>A0A4Q5M450_9BACT</name>
<dbReference type="PANTHER" id="PTHR43525:SF1">
    <property type="entry name" value="PROTEIN MALY"/>
    <property type="match status" value="1"/>
</dbReference>
<comment type="cofactor">
    <cofactor evidence="1">
        <name>pyridoxal 5'-phosphate</name>
        <dbReference type="ChEBI" id="CHEBI:597326"/>
    </cofactor>
</comment>
<dbReference type="AlphaFoldDB" id="A0A4Q5M450"/>
<evidence type="ECO:0000256" key="3">
    <source>
        <dbReference type="ARBA" id="ARBA00022898"/>
    </source>
</evidence>
<dbReference type="Proteomes" id="UP000293162">
    <property type="component" value="Unassembled WGS sequence"/>
</dbReference>
<organism evidence="7 8">
    <name type="scientific">Emticicia agri</name>
    <dbReference type="NCBI Taxonomy" id="2492393"/>
    <lineage>
        <taxon>Bacteria</taxon>
        <taxon>Pseudomonadati</taxon>
        <taxon>Bacteroidota</taxon>
        <taxon>Cytophagia</taxon>
        <taxon>Cytophagales</taxon>
        <taxon>Leadbetterellaceae</taxon>
        <taxon>Emticicia</taxon>
    </lineage>
</organism>
<evidence type="ECO:0000256" key="2">
    <source>
        <dbReference type="ARBA" id="ARBA00012224"/>
    </source>
</evidence>
<dbReference type="InterPro" id="IPR015421">
    <property type="entry name" value="PyrdxlP-dep_Trfase_major"/>
</dbReference>
<proteinExistence type="inferred from homology"/>
<evidence type="ECO:0000256" key="1">
    <source>
        <dbReference type="ARBA" id="ARBA00001933"/>
    </source>
</evidence>
<sequence length="381" mass="43272">MTYDFDEVIDRTQTDSVKWKRYAGKDIIPLWVADMDFKAAPPILDALDKVTKEGIIGYWQVPDELVEVTLKRLEEKHNWKVPKEWLVWLPGMVPGLTLTCMCVGDEDDEVITTVPIYGPFMKAPIAAKKKLVKVPMKEENNRWTLDFEAIKVAITPRTRVFMLCNPYNPGGTVFTKEELQTLVDICVANNIVICADEIHCDLILDETKNHISIATLSPEAEKHTVTLLAPSKTFNIAGLGCSFAVIPDDELRAKYASMRYILEPMVSAYGYYAALAAYRDSEEWHQELLTYLRKNHEYILKEMNGFKGFKMLPLEATYLAWIDVREAGIENLAQKLEDAGVGISEGEMFFDGKGFIRLNFGTPMSLLVEAVDRMKKVLELK</sequence>
<dbReference type="OrthoDB" id="9802872at2"/>
<protein>
    <recommendedName>
        <fullName evidence="2">cysteine-S-conjugate beta-lyase</fullName>
        <ecNumber evidence="2">4.4.1.13</ecNumber>
    </recommendedName>
</protein>
<evidence type="ECO:0000313" key="7">
    <source>
        <dbReference type="EMBL" id="RYU96647.1"/>
    </source>
</evidence>
<dbReference type="InterPro" id="IPR015422">
    <property type="entry name" value="PyrdxlP-dep_Trfase_small"/>
</dbReference>
<evidence type="ECO:0000256" key="5">
    <source>
        <dbReference type="ARBA" id="ARBA00037974"/>
    </source>
</evidence>
<dbReference type="Gene3D" id="3.90.1150.10">
    <property type="entry name" value="Aspartate Aminotransferase, domain 1"/>
    <property type="match status" value="1"/>
</dbReference>
<keyword evidence="4 7" id="KW-0456">Lyase</keyword>
<keyword evidence="8" id="KW-1185">Reference proteome</keyword>
<dbReference type="RefSeq" id="WP_130019982.1">
    <property type="nucleotide sequence ID" value="NZ_SEWF01000006.1"/>
</dbReference>
<evidence type="ECO:0000313" key="8">
    <source>
        <dbReference type="Proteomes" id="UP000293162"/>
    </source>
</evidence>
<dbReference type="PANTHER" id="PTHR43525">
    <property type="entry name" value="PROTEIN MALY"/>
    <property type="match status" value="1"/>
</dbReference>
<dbReference type="GO" id="GO:0030170">
    <property type="term" value="F:pyridoxal phosphate binding"/>
    <property type="evidence" value="ECO:0007669"/>
    <property type="project" value="InterPro"/>
</dbReference>
<evidence type="ECO:0000259" key="6">
    <source>
        <dbReference type="Pfam" id="PF00155"/>
    </source>
</evidence>
<accession>A0A4Q5M450</accession>
<keyword evidence="3" id="KW-0663">Pyridoxal phosphate</keyword>
<dbReference type="InterPro" id="IPR027619">
    <property type="entry name" value="C-S_lyase_PatB-like"/>
</dbReference>
<dbReference type="Pfam" id="PF00155">
    <property type="entry name" value="Aminotran_1_2"/>
    <property type="match status" value="1"/>
</dbReference>